<gene>
    <name evidence="2" type="ORF">CONLIGDRAFT_293415</name>
</gene>
<organism evidence="2 3">
    <name type="scientific">Coniochaeta ligniaria NRRL 30616</name>
    <dbReference type="NCBI Taxonomy" id="1408157"/>
    <lineage>
        <taxon>Eukaryota</taxon>
        <taxon>Fungi</taxon>
        <taxon>Dikarya</taxon>
        <taxon>Ascomycota</taxon>
        <taxon>Pezizomycotina</taxon>
        <taxon>Sordariomycetes</taxon>
        <taxon>Sordariomycetidae</taxon>
        <taxon>Coniochaetales</taxon>
        <taxon>Coniochaetaceae</taxon>
        <taxon>Coniochaeta</taxon>
    </lineage>
</organism>
<feature type="compositionally biased region" description="Pro residues" evidence="1">
    <location>
        <begin position="96"/>
        <end position="121"/>
    </location>
</feature>
<name>A0A1J7JLZ1_9PEZI</name>
<reference evidence="2 3" key="1">
    <citation type="submission" date="2016-10" db="EMBL/GenBank/DDBJ databases">
        <title>Draft genome sequence of Coniochaeta ligniaria NRRL30616, a lignocellulolytic fungus for bioabatement of inhibitors in plant biomass hydrolysates.</title>
        <authorList>
            <consortium name="DOE Joint Genome Institute"/>
            <person name="Jimenez D.J."/>
            <person name="Hector R.E."/>
            <person name="Riley R."/>
            <person name="Sun H."/>
            <person name="Grigoriev I.V."/>
            <person name="Van Elsas J.D."/>
            <person name="Nichols N.N."/>
        </authorList>
    </citation>
    <scope>NUCLEOTIDE SEQUENCE [LARGE SCALE GENOMIC DNA]</scope>
    <source>
        <strain evidence="2 3">NRRL 30616</strain>
    </source>
</reference>
<dbReference type="InParanoid" id="A0A1J7JLZ1"/>
<protein>
    <submittedName>
        <fullName evidence="2">Uncharacterized protein</fullName>
    </submittedName>
</protein>
<sequence length="135" mass="15205">MVDTPLVSEVLEFGSGVEPTPLGGRRRVSLLLLPSLDFGTGARGRLHNGLGYTRQPHRRSGGGRRLRRLHRRRCRRRHPSRRRPRRHPRRHRPRPLPRPSPPPSWPSSPPSSSSSPPPSPPARRSNARRNSATSA</sequence>
<dbReference type="EMBL" id="KV875096">
    <property type="protein sequence ID" value="OIW30888.1"/>
    <property type="molecule type" value="Genomic_DNA"/>
</dbReference>
<feature type="region of interest" description="Disordered" evidence="1">
    <location>
        <begin position="35"/>
        <end position="135"/>
    </location>
</feature>
<accession>A0A1J7JLZ1</accession>
<keyword evidence="3" id="KW-1185">Reference proteome</keyword>
<proteinExistence type="predicted"/>
<evidence type="ECO:0000313" key="2">
    <source>
        <dbReference type="EMBL" id="OIW30888.1"/>
    </source>
</evidence>
<dbReference type="AlphaFoldDB" id="A0A1J7JLZ1"/>
<feature type="compositionally biased region" description="Basic residues" evidence="1">
    <location>
        <begin position="55"/>
        <end position="95"/>
    </location>
</feature>
<evidence type="ECO:0000313" key="3">
    <source>
        <dbReference type="Proteomes" id="UP000182658"/>
    </source>
</evidence>
<dbReference type="Proteomes" id="UP000182658">
    <property type="component" value="Unassembled WGS sequence"/>
</dbReference>
<evidence type="ECO:0000256" key="1">
    <source>
        <dbReference type="SAM" id="MobiDB-lite"/>
    </source>
</evidence>
<feature type="compositionally biased region" description="Low complexity" evidence="1">
    <location>
        <begin position="122"/>
        <end position="135"/>
    </location>
</feature>